<dbReference type="WBParaSite" id="Pan_g14191.t1">
    <property type="protein sequence ID" value="Pan_g14191.t1"/>
    <property type="gene ID" value="Pan_g14191"/>
</dbReference>
<sequence length="88" mass="9783">MIFFAILEMRSFAIFGVMAIVAVGVTDELPNITVAGYFDANFHLHRITPARLSGTMLGTHQGLILLLLTTSLQNSWNLCNSSMENIRR</sequence>
<accession>A0A7E4UY14</accession>
<dbReference type="Proteomes" id="UP000492821">
    <property type="component" value="Unassembled WGS sequence"/>
</dbReference>
<organism evidence="1 2">
    <name type="scientific">Panagrellus redivivus</name>
    <name type="common">Microworm</name>
    <dbReference type="NCBI Taxonomy" id="6233"/>
    <lineage>
        <taxon>Eukaryota</taxon>
        <taxon>Metazoa</taxon>
        <taxon>Ecdysozoa</taxon>
        <taxon>Nematoda</taxon>
        <taxon>Chromadorea</taxon>
        <taxon>Rhabditida</taxon>
        <taxon>Tylenchina</taxon>
        <taxon>Panagrolaimomorpha</taxon>
        <taxon>Panagrolaimoidea</taxon>
        <taxon>Panagrolaimidae</taxon>
        <taxon>Panagrellus</taxon>
    </lineage>
</organism>
<name>A0A7E4UY14_PANRE</name>
<reference evidence="2" key="2">
    <citation type="submission" date="2020-10" db="UniProtKB">
        <authorList>
            <consortium name="WormBaseParasite"/>
        </authorList>
    </citation>
    <scope>IDENTIFICATION</scope>
</reference>
<evidence type="ECO:0000313" key="2">
    <source>
        <dbReference type="WBParaSite" id="Pan_g14191.t1"/>
    </source>
</evidence>
<reference evidence="1" key="1">
    <citation type="journal article" date="2013" name="Genetics">
        <title>The draft genome and transcriptome of Panagrellus redivivus are shaped by the harsh demands of a free-living lifestyle.</title>
        <authorList>
            <person name="Srinivasan J."/>
            <person name="Dillman A.R."/>
            <person name="Macchietto M.G."/>
            <person name="Heikkinen L."/>
            <person name="Lakso M."/>
            <person name="Fracchia K.M."/>
            <person name="Antoshechkin I."/>
            <person name="Mortazavi A."/>
            <person name="Wong G."/>
            <person name="Sternberg P.W."/>
        </authorList>
    </citation>
    <scope>NUCLEOTIDE SEQUENCE [LARGE SCALE GENOMIC DNA]</scope>
    <source>
        <strain evidence="1">MT8872</strain>
    </source>
</reference>
<evidence type="ECO:0000313" key="1">
    <source>
        <dbReference type="Proteomes" id="UP000492821"/>
    </source>
</evidence>
<proteinExistence type="predicted"/>
<keyword evidence="1" id="KW-1185">Reference proteome</keyword>
<protein>
    <submittedName>
        <fullName evidence="2">Secreted protein</fullName>
    </submittedName>
</protein>
<dbReference type="AlphaFoldDB" id="A0A7E4UY14"/>